<dbReference type="FunFam" id="3.10.180.10:FF:000003">
    <property type="entry name" value="Methylmalonyl-CoA epimerase, mitochondrial"/>
    <property type="match status" value="1"/>
</dbReference>
<dbReference type="GO" id="GO:0046872">
    <property type="term" value="F:metal ion binding"/>
    <property type="evidence" value="ECO:0007669"/>
    <property type="project" value="UniProtKB-KW"/>
</dbReference>
<dbReference type="InterPro" id="IPR017515">
    <property type="entry name" value="MeMalonyl-CoA_epimerase"/>
</dbReference>
<reference evidence="11" key="1">
    <citation type="submission" date="2021-02" db="EMBL/GenBank/DDBJ databases">
        <authorList>
            <person name="Nowell W R."/>
        </authorList>
    </citation>
    <scope>NUCLEOTIDE SEQUENCE</scope>
</reference>
<feature type="domain" description="VOC" evidence="10">
    <location>
        <begin position="47"/>
        <end position="175"/>
    </location>
</feature>
<sequence>MLGNFRQIITRAIQPRILLTTNRLNQTDADKSPVTANVPSGIWKLGKLNHIAVAVPSLDEASSFFKNVLHAKSVSGAVALKEHGVHTVFVDFGNTKIELLFPLGDKSPISRFLEKHKSGGIHHICIEVDNIEEAIKDIQQQNIRTLSETTQIGAHGKPVMFLHPKDCEAIKDIQQQNIRTLSETTQIGAHGKPVMFLHPKDCGGILIELEQAK</sequence>
<dbReference type="CDD" id="cd07249">
    <property type="entry name" value="MMCE"/>
    <property type="match status" value="1"/>
</dbReference>
<dbReference type="Pfam" id="PF13669">
    <property type="entry name" value="Glyoxalase_4"/>
    <property type="match status" value="1"/>
</dbReference>
<comment type="catalytic activity">
    <reaction evidence="5">
        <text>(R)-methylmalonyl-CoA = (S)-methylmalonyl-CoA</text>
        <dbReference type="Rhea" id="RHEA:20553"/>
        <dbReference type="ChEBI" id="CHEBI:57326"/>
        <dbReference type="ChEBI" id="CHEBI:57327"/>
        <dbReference type="EC" id="5.1.99.1"/>
    </reaction>
    <physiologicalReaction direction="right-to-left" evidence="5">
        <dbReference type="Rhea" id="RHEA:20555"/>
    </physiologicalReaction>
</comment>
<dbReference type="PANTHER" id="PTHR43048">
    <property type="entry name" value="METHYLMALONYL-COA EPIMERASE"/>
    <property type="match status" value="1"/>
</dbReference>
<evidence type="ECO:0000256" key="7">
    <source>
        <dbReference type="ARBA" id="ARBA00066411"/>
    </source>
</evidence>
<dbReference type="InterPro" id="IPR037523">
    <property type="entry name" value="VOC_core"/>
</dbReference>
<evidence type="ECO:0000313" key="11">
    <source>
        <dbReference type="EMBL" id="CAF0970145.1"/>
    </source>
</evidence>
<dbReference type="Gene3D" id="3.10.180.10">
    <property type="entry name" value="2,3-Dihydroxybiphenyl 1,2-Dioxygenase, domain 1"/>
    <property type="match status" value="2"/>
</dbReference>
<dbReference type="PANTHER" id="PTHR43048:SF3">
    <property type="entry name" value="METHYLMALONYL-COA EPIMERASE, MITOCHONDRIAL"/>
    <property type="match status" value="1"/>
</dbReference>
<evidence type="ECO:0000256" key="6">
    <source>
        <dbReference type="ARBA" id="ARBA00053742"/>
    </source>
</evidence>
<evidence type="ECO:0000256" key="3">
    <source>
        <dbReference type="ARBA" id="ARBA00023235"/>
    </source>
</evidence>
<evidence type="ECO:0000259" key="10">
    <source>
        <dbReference type="PROSITE" id="PS51819"/>
    </source>
</evidence>
<comment type="caution">
    <text evidence="11">The sequence shown here is derived from an EMBL/GenBank/DDBJ whole genome shotgun (WGS) entry which is preliminary data.</text>
</comment>
<organism evidence="11 12">
    <name type="scientific">Adineta steineri</name>
    <dbReference type="NCBI Taxonomy" id="433720"/>
    <lineage>
        <taxon>Eukaryota</taxon>
        <taxon>Metazoa</taxon>
        <taxon>Spiralia</taxon>
        <taxon>Gnathifera</taxon>
        <taxon>Rotifera</taxon>
        <taxon>Eurotatoria</taxon>
        <taxon>Bdelloidea</taxon>
        <taxon>Adinetida</taxon>
        <taxon>Adinetidae</taxon>
        <taxon>Adineta</taxon>
    </lineage>
</organism>
<dbReference type="GO" id="GO:0046491">
    <property type="term" value="P:L-methylmalonyl-CoA metabolic process"/>
    <property type="evidence" value="ECO:0007669"/>
    <property type="project" value="TreeGrafter"/>
</dbReference>
<dbReference type="PROSITE" id="PS51819">
    <property type="entry name" value="VOC"/>
    <property type="match status" value="1"/>
</dbReference>
<proteinExistence type="inferred from homology"/>
<gene>
    <name evidence="11" type="ORF">IZO911_LOCUS15995</name>
</gene>
<evidence type="ECO:0000256" key="5">
    <source>
        <dbReference type="ARBA" id="ARBA00050406"/>
    </source>
</evidence>
<name>A0A814EF56_9BILA</name>
<dbReference type="EC" id="5.1.99.1" evidence="7"/>
<evidence type="ECO:0000256" key="8">
    <source>
        <dbReference type="ARBA" id="ARBA00071337"/>
    </source>
</evidence>
<accession>A0A814EF56</accession>
<dbReference type="EMBL" id="CAJNOE010000141">
    <property type="protein sequence ID" value="CAF0970145.1"/>
    <property type="molecule type" value="Genomic_DNA"/>
</dbReference>
<dbReference type="GO" id="GO:0004493">
    <property type="term" value="F:methylmalonyl-CoA epimerase activity"/>
    <property type="evidence" value="ECO:0007669"/>
    <property type="project" value="UniProtKB-EC"/>
</dbReference>
<keyword evidence="4" id="KW-0170">Cobalt</keyword>
<dbReference type="InterPro" id="IPR051785">
    <property type="entry name" value="MMCE/EMCE_epimerase"/>
</dbReference>
<evidence type="ECO:0000256" key="4">
    <source>
        <dbReference type="ARBA" id="ARBA00023285"/>
    </source>
</evidence>
<evidence type="ECO:0000256" key="9">
    <source>
        <dbReference type="ARBA" id="ARBA00081771"/>
    </source>
</evidence>
<comment type="function">
    <text evidence="6">Methylmalonyl-CoA epimerase involved in propionyl-CoA metabolism.</text>
</comment>
<dbReference type="AlphaFoldDB" id="A0A814EF56"/>
<dbReference type="Proteomes" id="UP000663860">
    <property type="component" value="Unassembled WGS sequence"/>
</dbReference>
<evidence type="ECO:0000256" key="1">
    <source>
        <dbReference type="ARBA" id="ARBA00009308"/>
    </source>
</evidence>
<protein>
    <recommendedName>
        <fullName evidence="8">Methylmalonyl-CoA epimerase, mitochondrial</fullName>
        <ecNumber evidence="7">5.1.99.1</ecNumber>
    </recommendedName>
    <alternativeName>
        <fullName evidence="9">DL-methylmalonyl-CoA racemase</fullName>
    </alternativeName>
</protein>
<comment type="similarity">
    <text evidence="1">Belongs to the methylmalonyl-CoA epimerase family.</text>
</comment>
<dbReference type="SUPFAM" id="SSF54593">
    <property type="entry name" value="Glyoxalase/Bleomycin resistance protein/Dihydroxybiphenyl dioxygenase"/>
    <property type="match status" value="1"/>
</dbReference>
<keyword evidence="3" id="KW-0413">Isomerase</keyword>
<keyword evidence="2" id="KW-0479">Metal-binding</keyword>
<evidence type="ECO:0000313" key="12">
    <source>
        <dbReference type="Proteomes" id="UP000663860"/>
    </source>
</evidence>
<dbReference type="GO" id="GO:0005739">
    <property type="term" value="C:mitochondrion"/>
    <property type="evidence" value="ECO:0007669"/>
    <property type="project" value="TreeGrafter"/>
</dbReference>
<dbReference type="NCBIfam" id="TIGR03081">
    <property type="entry name" value="metmalonyl_epim"/>
    <property type="match status" value="1"/>
</dbReference>
<evidence type="ECO:0000256" key="2">
    <source>
        <dbReference type="ARBA" id="ARBA00022723"/>
    </source>
</evidence>
<dbReference type="InterPro" id="IPR029068">
    <property type="entry name" value="Glyas_Bleomycin-R_OHBP_Dase"/>
</dbReference>